<dbReference type="SUPFAM" id="SSF56112">
    <property type="entry name" value="Protein kinase-like (PK-like)"/>
    <property type="match status" value="1"/>
</dbReference>
<dbReference type="GO" id="GO:0005794">
    <property type="term" value="C:Golgi apparatus"/>
    <property type="evidence" value="ECO:0007669"/>
    <property type="project" value="TreeGrafter"/>
</dbReference>
<gene>
    <name evidence="5" type="ORF">HU200_043215</name>
</gene>
<evidence type="ECO:0000313" key="6">
    <source>
        <dbReference type="Proteomes" id="UP000636709"/>
    </source>
</evidence>
<evidence type="ECO:0000256" key="2">
    <source>
        <dbReference type="SAM" id="MobiDB-lite"/>
    </source>
</evidence>
<dbReference type="EMBL" id="JACEFO010002057">
    <property type="protein sequence ID" value="KAF8686937.1"/>
    <property type="molecule type" value="Genomic_DNA"/>
</dbReference>
<evidence type="ECO:0000256" key="1">
    <source>
        <dbReference type="SAM" id="Coils"/>
    </source>
</evidence>
<dbReference type="CDD" id="cd05121">
    <property type="entry name" value="ABC1_ADCK3-like"/>
    <property type="match status" value="1"/>
</dbReference>
<keyword evidence="6" id="KW-1185">Reference proteome</keyword>
<proteinExistence type="predicted"/>
<dbReference type="PANTHER" id="PTHR43173">
    <property type="entry name" value="ABC1 FAMILY PROTEIN"/>
    <property type="match status" value="1"/>
</dbReference>
<dbReference type="InterPro" id="IPR051130">
    <property type="entry name" value="Mito_struct-func_regulator"/>
</dbReference>
<dbReference type="Pfam" id="PF03109">
    <property type="entry name" value="ABC1"/>
    <property type="match status" value="1"/>
</dbReference>
<dbReference type="AlphaFoldDB" id="A0A835B4J0"/>
<evidence type="ECO:0000259" key="4">
    <source>
        <dbReference type="Pfam" id="PF03109"/>
    </source>
</evidence>
<dbReference type="InterPro" id="IPR004147">
    <property type="entry name" value="ABC1_dom"/>
</dbReference>
<dbReference type="InterPro" id="IPR011009">
    <property type="entry name" value="Kinase-like_dom_sf"/>
</dbReference>
<evidence type="ECO:0000259" key="3">
    <source>
        <dbReference type="Pfam" id="PF00144"/>
    </source>
</evidence>
<accession>A0A835B4J0</accession>
<dbReference type="PANTHER" id="PTHR43173:SF3">
    <property type="entry name" value="ABC1 FAMILY PROTEIN"/>
    <property type="match status" value="1"/>
</dbReference>
<feature type="compositionally biased region" description="Polar residues" evidence="2">
    <location>
        <begin position="796"/>
        <end position="811"/>
    </location>
</feature>
<feature type="compositionally biased region" description="Basic residues" evidence="2">
    <location>
        <begin position="776"/>
        <end position="788"/>
    </location>
</feature>
<dbReference type="InterPro" id="IPR001466">
    <property type="entry name" value="Beta-lactam-related"/>
</dbReference>
<dbReference type="OrthoDB" id="427480at2759"/>
<dbReference type="Pfam" id="PF00144">
    <property type="entry name" value="Beta-lactamase"/>
    <property type="match status" value="1"/>
</dbReference>
<dbReference type="GO" id="GO:0005783">
    <property type="term" value="C:endoplasmic reticulum"/>
    <property type="evidence" value="ECO:0007669"/>
    <property type="project" value="TreeGrafter"/>
</dbReference>
<name>A0A835B4J0_9POAL</name>
<protein>
    <submittedName>
        <fullName evidence="5">Uncharacterized protein</fullName>
    </submittedName>
</protein>
<feature type="region of interest" description="Disordered" evidence="2">
    <location>
        <begin position="751"/>
        <end position="824"/>
    </location>
</feature>
<organism evidence="5 6">
    <name type="scientific">Digitaria exilis</name>
    <dbReference type="NCBI Taxonomy" id="1010633"/>
    <lineage>
        <taxon>Eukaryota</taxon>
        <taxon>Viridiplantae</taxon>
        <taxon>Streptophyta</taxon>
        <taxon>Embryophyta</taxon>
        <taxon>Tracheophyta</taxon>
        <taxon>Spermatophyta</taxon>
        <taxon>Magnoliopsida</taxon>
        <taxon>Liliopsida</taxon>
        <taxon>Poales</taxon>
        <taxon>Poaceae</taxon>
        <taxon>PACMAD clade</taxon>
        <taxon>Panicoideae</taxon>
        <taxon>Panicodae</taxon>
        <taxon>Paniceae</taxon>
        <taxon>Anthephorinae</taxon>
        <taxon>Digitaria</taxon>
    </lineage>
</organism>
<reference evidence="5" key="1">
    <citation type="submission" date="2020-07" db="EMBL/GenBank/DDBJ databases">
        <title>Genome sequence and genetic diversity analysis of an under-domesticated orphan crop, white fonio (Digitaria exilis).</title>
        <authorList>
            <person name="Bennetzen J.L."/>
            <person name="Chen S."/>
            <person name="Ma X."/>
            <person name="Wang X."/>
            <person name="Yssel A.E.J."/>
            <person name="Chaluvadi S.R."/>
            <person name="Johnson M."/>
            <person name="Gangashetty P."/>
            <person name="Hamidou F."/>
            <person name="Sanogo M.D."/>
            <person name="Zwaenepoel A."/>
            <person name="Wallace J."/>
            <person name="Van De Peer Y."/>
            <person name="Van Deynze A."/>
        </authorList>
    </citation>
    <scope>NUCLEOTIDE SEQUENCE</scope>
    <source>
        <tissue evidence="5">Leaves</tissue>
    </source>
</reference>
<dbReference type="SUPFAM" id="SSF56601">
    <property type="entry name" value="beta-lactamase/transpeptidase-like"/>
    <property type="match status" value="1"/>
</dbReference>
<feature type="domain" description="Beta-lactamase-related" evidence="3">
    <location>
        <begin position="489"/>
        <end position="771"/>
    </location>
</feature>
<feature type="coiled-coil region" evidence="1">
    <location>
        <begin position="372"/>
        <end position="403"/>
    </location>
</feature>
<keyword evidence="1" id="KW-0175">Coiled coil</keyword>
<dbReference type="Gene3D" id="3.40.710.10">
    <property type="entry name" value="DD-peptidase/beta-lactamase superfamily"/>
    <property type="match status" value="2"/>
</dbReference>
<dbReference type="Proteomes" id="UP000636709">
    <property type="component" value="Unassembled WGS sequence"/>
</dbReference>
<dbReference type="InterPro" id="IPR012338">
    <property type="entry name" value="Beta-lactam/transpept-like"/>
</dbReference>
<feature type="domain" description="ABC1 atypical kinase-like" evidence="4">
    <location>
        <begin position="89"/>
        <end position="339"/>
    </location>
</feature>
<evidence type="ECO:0000313" key="5">
    <source>
        <dbReference type="EMBL" id="KAF8686937.1"/>
    </source>
</evidence>
<sequence>MGWGNIVTRRLKVFSMALLIYFDYKAVQKRVQWVSNVKKSAIWMKTHERNARRVLNLMIELEGLWVKMGQYLSTRADVLPEPYINVLKQLQDSLPPRPLEEVRGTIEKELGKSMSDLFADFVLDPLATASIAQVHRATLADGTEVVVKIQHDGIKEIILEDLKNAKSLVEWIAWAEPRYDFNPMIDEWCKEAPKELDFNHEAENTRAVSRNLSCKTDDGSGSISSAIDVLIPEVIQSTDKVLILEYMDGIRLNDNDSLEAYGVDKQKLVEEITRAYAHQIYIDGFFNGDPHPGNFLVSKAPPHKPILLDFGLTKRISNTMRQALAKMFLSCAEGDHVALLSAFAEMGLKLRVDMPQQAMDIATIFFRQSTTASEAKENIKALNDQRERNVKALQEKMKMNKKEVQRFNPVDAFPGDAIIFTRVLNLLRGLSASLNVRIVYMDIMRPFAESTLLGSLHGQTPHSQWIFDSPANSDVESKLRNYLLELGSDKILGIQVCAYKDGKVIIDTAAGMLGKYDPRPVQPDSLFSVFSVTKGITAGMVHWLVDKGKLKYEETVANIWPNFGTNGKEPIKVHHILNHTSGLHNALGDIVKNDPLLVCDWEETLNQVAKCKPETEPGSAQIYHYLSYGWLCGGVIEHASGKKFQEVLEEAIVRPLHIEGELYIGIPPGVESRLAALTVDTEELQKLSGIRAGPGVPPELLSNVAQMASGVPVLFNTLNVRRAIIPAANGHCSARALARYYAALARGGSIPPPHSASSKPALGSHVHTPKFPTAPLKKKKGTGKKKCKGSTGNLRDASNTDQNGYSQLRTSDATEDEAEGAGSASRIFSSDKILDAFMGVGEYESMIHPNGKFGLGFRRYNNSSGKLRCFGHSGMGGSTGFCDVENDFAIAVMVNKMSLGSVTRGIVRFVCEELGLPVPDEFSATGEKGPDMVLNVTPPQELR</sequence>
<comment type="caution">
    <text evidence="5">The sequence shown here is derived from an EMBL/GenBank/DDBJ whole genome shotgun (WGS) entry which is preliminary data.</text>
</comment>